<keyword evidence="9" id="KW-0812">Transmembrane</keyword>
<evidence type="ECO:0000313" key="10">
    <source>
        <dbReference type="EMBL" id="CAF1440270.1"/>
    </source>
</evidence>
<keyword evidence="4 8" id="KW-0040">ANK repeat</keyword>
<dbReference type="Proteomes" id="UP000663891">
    <property type="component" value="Unassembled WGS sequence"/>
</dbReference>
<keyword evidence="5" id="KW-0406">Ion transport</keyword>
<evidence type="ECO:0000256" key="5">
    <source>
        <dbReference type="ARBA" id="ARBA00023065"/>
    </source>
</evidence>
<evidence type="ECO:0000313" key="11">
    <source>
        <dbReference type="Proteomes" id="UP000663891"/>
    </source>
</evidence>
<comment type="caution">
    <text evidence="10">The sequence shown here is derived from an EMBL/GenBank/DDBJ whole genome shotgun (WGS) entry which is preliminary data.</text>
</comment>
<evidence type="ECO:0000256" key="8">
    <source>
        <dbReference type="PROSITE-ProRule" id="PRU00023"/>
    </source>
</evidence>
<feature type="repeat" description="ANK" evidence="8">
    <location>
        <begin position="494"/>
        <end position="526"/>
    </location>
</feature>
<organism evidence="10 11">
    <name type="scientific">Adineta steineri</name>
    <dbReference type="NCBI Taxonomy" id="433720"/>
    <lineage>
        <taxon>Eukaryota</taxon>
        <taxon>Metazoa</taxon>
        <taxon>Spiralia</taxon>
        <taxon>Gnathifera</taxon>
        <taxon>Rotifera</taxon>
        <taxon>Eurotatoria</taxon>
        <taxon>Bdelloidea</taxon>
        <taxon>Adinetida</taxon>
        <taxon>Adinetidae</taxon>
        <taxon>Adineta</taxon>
    </lineage>
</organism>
<evidence type="ECO:0000256" key="6">
    <source>
        <dbReference type="ARBA" id="ARBA00023180"/>
    </source>
</evidence>
<dbReference type="SUPFAM" id="SSF48403">
    <property type="entry name" value="Ankyrin repeat"/>
    <property type="match status" value="2"/>
</dbReference>
<feature type="repeat" description="ANK" evidence="8">
    <location>
        <begin position="91"/>
        <end position="123"/>
    </location>
</feature>
<feature type="transmembrane region" description="Helical" evidence="9">
    <location>
        <begin position="816"/>
        <end position="836"/>
    </location>
</feature>
<keyword evidence="9" id="KW-0472">Membrane</keyword>
<keyword evidence="9" id="KW-1133">Transmembrane helix</keyword>
<evidence type="ECO:0000256" key="2">
    <source>
        <dbReference type="ARBA" id="ARBA00022606"/>
    </source>
</evidence>
<accession>A0A815NZ36</accession>
<dbReference type="GO" id="GO:0034220">
    <property type="term" value="P:monoatomic ion transmembrane transport"/>
    <property type="evidence" value="ECO:0007669"/>
    <property type="project" value="UniProtKB-KW"/>
</dbReference>
<dbReference type="Gene3D" id="1.25.40.20">
    <property type="entry name" value="Ankyrin repeat-containing domain"/>
    <property type="match status" value="4"/>
</dbReference>
<dbReference type="EMBL" id="CAJNON010001208">
    <property type="protein sequence ID" value="CAF1440270.1"/>
    <property type="molecule type" value="Genomic_DNA"/>
</dbReference>
<evidence type="ECO:0000256" key="1">
    <source>
        <dbReference type="ARBA" id="ARBA00022448"/>
    </source>
</evidence>
<evidence type="ECO:0008006" key="12">
    <source>
        <dbReference type="Google" id="ProtNLM"/>
    </source>
</evidence>
<dbReference type="Pfam" id="PF00023">
    <property type="entry name" value="Ank"/>
    <property type="match status" value="1"/>
</dbReference>
<protein>
    <recommendedName>
        <fullName evidence="12">Transient receptor potential cation channel subfamily A member 1-like protein</fullName>
    </recommendedName>
</protein>
<reference evidence="10" key="1">
    <citation type="submission" date="2021-02" db="EMBL/GenBank/DDBJ databases">
        <authorList>
            <person name="Nowell W R."/>
        </authorList>
    </citation>
    <scope>NUCLEOTIDE SEQUENCE</scope>
</reference>
<dbReference type="PANTHER" id="PTHR47143:SF1">
    <property type="entry name" value="ION_TRANS DOMAIN-CONTAINING PROTEIN"/>
    <property type="match status" value="1"/>
</dbReference>
<evidence type="ECO:0000256" key="9">
    <source>
        <dbReference type="SAM" id="Phobius"/>
    </source>
</evidence>
<gene>
    <name evidence="10" type="ORF">VCS650_LOCUS38844</name>
</gene>
<evidence type="ECO:0000256" key="4">
    <source>
        <dbReference type="ARBA" id="ARBA00023043"/>
    </source>
</evidence>
<dbReference type="PROSITE" id="PS50088">
    <property type="entry name" value="ANK_REPEAT"/>
    <property type="match status" value="2"/>
</dbReference>
<dbReference type="InterPro" id="IPR052076">
    <property type="entry name" value="TRP_cation_channel"/>
</dbReference>
<dbReference type="PANTHER" id="PTHR47143">
    <property type="entry name" value="TRANSIENT RECEPTOR POTENTIAL CATION CHANNEL PROTEIN PAINLESS"/>
    <property type="match status" value="1"/>
</dbReference>
<keyword evidence="2" id="KW-0716">Sensory transduction</keyword>
<sequence length="1082" mass="124895">MISTPDNTKQWTALHYAVDCNNVDACRWLTSKEGQYQCDVNLLTGIGENVLHVIAQSNCIWANQSKNENPLRMIELLIKDCGADVNHADDEGRTPLHLAAMRGRRPYIKYLIYHGAKVDALTKVNASVLHYSVLSVNPMNAEELLTLVKYIKKKSAKQSKDLLNLCTLDNMTPLVFVASHPAMTRPLSNDKKEAQQKSKNSLMEIFTENVKNEEQIIIVFDVIARRKHHQEFDHLKCLLEVSSPENQEQLVHVACRHDNASLLEWLLNQSELKEHSISTNQAEYTPLLTATFYNSKNCVEMMIKRIDDKSQSSLLAVGTVEQDNILHICAKRQVSKDIFDMIIEKLSPDYKSQLLQAKDNSGNLPLHLVAQTNTENEYYICKQLIEEMKQIERSSNTDGKISQMLELLSIKNRQGKTVAHEASERGQTGILELMREAISENDQTDRTKGLFMADDNNRFTCLHIAAMSENDERVEVLKYLIEKVGIEVNAIGGRRLTPLHIACEYGHLDVVKYLVKKGASAILRNAQLFNCLEISIQKQHEEIVKYLLQRPNWREMMRNAQPIEATDAYDTPMRKLIRYMPDVALWMIEEKLTRKVGGEGQKVSKEIYDYEFHEDMYTVKSWYKQGAKLPPEDLSCKVRWHKFGFNAIYDCSCSTSCYNTTVHDEHDSDNEPYTRDAYTLVRNHPLLIVSQQSTYPKLMAHQFHKSLLRKIFRRFGTYWLALPFFFYLILLGLWTAMVLNGKHPQYFYDLAGFNMTLDIGTCEQVANSLVLQNVTEILKTDTYRRLSVALYIFFSVFIFKNVILIIALFPKVFRIGAYYFEAIALVLSFVYILDWYDWQSSVAFRCPVQYQVGAMGLLLSWMNLLAYVRCIPWLGVGLYVAMLQVICVKFLRFLPVLLIIICGFGFTYWMLLQNQLVYATPAEALLRTSLMMFDLGYESRLYSAPDQVAYYKLVYVIMILTAIVFCIFIINLLIGLAVGEIPTLMVEGTLWRNQMLYNFVSDGEILRLQFRRFMKFVCCKCGNRRSCMPSRPVALLTSDQRAHGYCQRAWYYTKKHFFEEKIQDDIRRKILSDDVPDNTANE</sequence>
<evidence type="ECO:0000256" key="7">
    <source>
        <dbReference type="ARBA" id="ARBA00023303"/>
    </source>
</evidence>
<feature type="transmembrane region" description="Helical" evidence="9">
    <location>
        <begin position="893"/>
        <end position="911"/>
    </location>
</feature>
<keyword evidence="7" id="KW-0407">Ion channel</keyword>
<keyword evidence="1" id="KW-0813">Transport</keyword>
<dbReference type="PROSITE" id="PS50297">
    <property type="entry name" value="ANK_REP_REGION"/>
    <property type="match status" value="2"/>
</dbReference>
<dbReference type="AlphaFoldDB" id="A0A815NZ36"/>
<dbReference type="OrthoDB" id="10029217at2759"/>
<feature type="transmembrane region" description="Helical" evidence="9">
    <location>
        <begin position="788"/>
        <end position="809"/>
    </location>
</feature>
<proteinExistence type="predicted"/>
<dbReference type="SMART" id="SM00248">
    <property type="entry name" value="ANK"/>
    <property type="match status" value="11"/>
</dbReference>
<dbReference type="Pfam" id="PF12796">
    <property type="entry name" value="Ank_2"/>
    <property type="match status" value="3"/>
</dbReference>
<keyword evidence="3" id="KW-0677">Repeat</keyword>
<evidence type="ECO:0000256" key="3">
    <source>
        <dbReference type="ARBA" id="ARBA00022737"/>
    </source>
</evidence>
<dbReference type="InterPro" id="IPR002110">
    <property type="entry name" value="Ankyrin_rpt"/>
</dbReference>
<keyword evidence="6" id="KW-0325">Glycoprotein</keyword>
<feature type="transmembrane region" description="Helical" evidence="9">
    <location>
        <begin position="953"/>
        <end position="978"/>
    </location>
</feature>
<name>A0A815NZ36_9BILA</name>
<dbReference type="InterPro" id="IPR036770">
    <property type="entry name" value="Ankyrin_rpt-contain_sf"/>
</dbReference>
<feature type="transmembrane region" description="Helical" evidence="9">
    <location>
        <begin position="856"/>
        <end position="881"/>
    </location>
</feature>
<dbReference type="GO" id="GO:0022857">
    <property type="term" value="F:transmembrane transporter activity"/>
    <property type="evidence" value="ECO:0007669"/>
    <property type="project" value="TreeGrafter"/>
</dbReference>
<dbReference type="GO" id="GO:1902495">
    <property type="term" value="C:transmembrane transporter complex"/>
    <property type="evidence" value="ECO:0007669"/>
    <property type="project" value="TreeGrafter"/>
</dbReference>
<feature type="transmembrane region" description="Helical" evidence="9">
    <location>
        <begin position="718"/>
        <end position="739"/>
    </location>
</feature>